<comment type="subcellular location">
    <subcellularLocation>
        <location evidence="1 5">Cytoplasm</location>
    </subcellularLocation>
</comment>
<feature type="site" description="Important for substrate specificity" evidence="5">
    <location>
        <position position="72"/>
    </location>
</feature>
<protein>
    <recommendedName>
        <fullName evidence="5">7-methyl-GTP pyrophosphatase</fullName>
        <shortName evidence="5">m(7)GTP pyrophosphatase</shortName>
        <ecNumber evidence="5">3.6.1.-</ecNumber>
    </recommendedName>
</protein>
<dbReference type="GO" id="GO:0005737">
    <property type="term" value="C:cytoplasm"/>
    <property type="evidence" value="ECO:0007669"/>
    <property type="project" value="UniProtKB-SubCell"/>
</dbReference>
<dbReference type="PIRSF" id="PIRSF006305">
    <property type="entry name" value="Maf"/>
    <property type="match status" value="1"/>
</dbReference>
<reference evidence="6 7" key="1">
    <citation type="journal article" date="2018" name="Int. J. Syst. Evol. Microbiol.">
        <title>Mesosutterella multiformis gen. nov., sp. nov., a member of the family Sutterellaceae and Sutterella megalosphaeroides sp. nov., isolated from human faeces.</title>
        <authorList>
            <person name="Sakamoto M."/>
            <person name="Ikeyama N."/>
            <person name="Kunihiro T."/>
            <person name="Iino T."/>
            <person name="Yuki M."/>
            <person name="Ohkuma M."/>
        </authorList>
    </citation>
    <scope>NUCLEOTIDE SEQUENCE [LARGE SCALE GENOMIC DNA]</scope>
    <source>
        <strain evidence="6 7">6FBBBH3</strain>
    </source>
</reference>
<dbReference type="InterPro" id="IPR003697">
    <property type="entry name" value="Maf-like"/>
</dbReference>
<dbReference type="Pfam" id="PF02545">
    <property type="entry name" value="Maf"/>
    <property type="match status" value="1"/>
</dbReference>
<dbReference type="NCBIfam" id="TIGR00172">
    <property type="entry name" value="maf"/>
    <property type="match status" value="1"/>
</dbReference>
<dbReference type="GO" id="GO:0047429">
    <property type="term" value="F:nucleoside triphosphate diphosphatase activity"/>
    <property type="evidence" value="ECO:0007669"/>
    <property type="project" value="InterPro"/>
</dbReference>
<evidence type="ECO:0000313" key="7">
    <source>
        <dbReference type="Proteomes" id="UP000271003"/>
    </source>
</evidence>
<keyword evidence="3 5" id="KW-0378">Hydrolase</keyword>
<evidence type="ECO:0000313" key="6">
    <source>
        <dbReference type="EMBL" id="BBF22803.1"/>
    </source>
</evidence>
<dbReference type="EC" id="3.6.1.-" evidence="5"/>
<dbReference type="KEGG" id="sutt:SUTMEG_06940"/>
<dbReference type="InterPro" id="IPR029001">
    <property type="entry name" value="ITPase-like_fam"/>
</dbReference>
<organism evidence="6 7">
    <name type="scientific">Sutterella megalosphaeroides</name>
    <dbReference type="NCBI Taxonomy" id="2494234"/>
    <lineage>
        <taxon>Bacteria</taxon>
        <taxon>Pseudomonadati</taxon>
        <taxon>Pseudomonadota</taxon>
        <taxon>Betaproteobacteria</taxon>
        <taxon>Burkholderiales</taxon>
        <taxon>Sutterellaceae</taxon>
        <taxon>Sutterella</taxon>
    </lineage>
</organism>
<keyword evidence="4 5" id="KW-0546">Nucleotide metabolism</keyword>
<keyword evidence="7" id="KW-1185">Reference proteome</keyword>
<dbReference type="GO" id="GO:0009117">
    <property type="term" value="P:nucleotide metabolic process"/>
    <property type="evidence" value="ECO:0007669"/>
    <property type="project" value="UniProtKB-KW"/>
</dbReference>
<keyword evidence="2 5" id="KW-0963">Cytoplasm</keyword>
<evidence type="ECO:0000256" key="1">
    <source>
        <dbReference type="ARBA" id="ARBA00004496"/>
    </source>
</evidence>
<comment type="caution">
    <text evidence="5">Lacks conserved residue(s) required for the propagation of feature annotation.</text>
</comment>
<evidence type="ECO:0000256" key="2">
    <source>
        <dbReference type="ARBA" id="ARBA00022490"/>
    </source>
</evidence>
<dbReference type="SUPFAM" id="SSF52972">
    <property type="entry name" value="ITPase-like"/>
    <property type="match status" value="1"/>
</dbReference>
<feature type="site" description="Important for substrate specificity" evidence="5">
    <location>
        <position position="14"/>
    </location>
</feature>
<accession>A0A2Z6I8M2</accession>
<evidence type="ECO:0000256" key="3">
    <source>
        <dbReference type="ARBA" id="ARBA00022801"/>
    </source>
</evidence>
<dbReference type="EMBL" id="AP018786">
    <property type="protein sequence ID" value="BBF22803.1"/>
    <property type="molecule type" value="Genomic_DNA"/>
</dbReference>
<feature type="active site" description="Proton acceptor" evidence="5">
    <location>
        <position position="71"/>
    </location>
</feature>
<name>A0A2Z6I8M2_9BURK</name>
<dbReference type="AlphaFoldDB" id="A0A2Z6I8M2"/>
<proteinExistence type="inferred from homology"/>
<comment type="cofactor">
    <cofactor evidence="5">
        <name>a divalent metal cation</name>
        <dbReference type="ChEBI" id="CHEBI:60240"/>
    </cofactor>
</comment>
<evidence type="ECO:0000256" key="5">
    <source>
        <dbReference type="HAMAP-Rule" id="MF_00528"/>
    </source>
</evidence>
<gene>
    <name evidence="6" type="ORF">SUTMEG_06940</name>
</gene>
<evidence type="ECO:0000256" key="4">
    <source>
        <dbReference type="ARBA" id="ARBA00023080"/>
    </source>
</evidence>
<dbReference type="RefSeq" id="WP_120176479.1">
    <property type="nucleotide sequence ID" value="NZ_AP018786.1"/>
</dbReference>
<dbReference type="HAMAP" id="MF_00528">
    <property type="entry name" value="Maf"/>
    <property type="match status" value="1"/>
</dbReference>
<comment type="similarity">
    <text evidence="5">Belongs to the Maf family. YceF subfamily.</text>
</comment>
<dbReference type="Proteomes" id="UP000271003">
    <property type="component" value="Chromosome"/>
</dbReference>
<dbReference type="PANTHER" id="PTHR43213:SF10">
    <property type="entry name" value="7-METHYL-GTP PYROPHOSPHATASE"/>
    <property type="match status" value="1"/>
</dbReference>
<sequence length="200" mass="21523">MTQPTLILASSSRYRRELLNRLGLDYTTESPDIDESSLPGETPKDTALRLSEMKARAVQANHPGAVVIGSDQVADLNGVKLGKPHTFERAVEQLEAMQGNTVVFYTALCVLDAQGKAEKLVSATTVKLRPLTRRTIEAYVEREKPFDCAGAAKIEKLGIALMESVSSDDPTSLIGLPLMKLTTLLAHAGIEAVDGLGETC</sequence>
<dbReference type="OrthoDB" id="9813694at2"/>
<dbReference type="PANTHER" id="PTHR43213">
    <property type="entry name" value="BIFUNCTIONAL DTTP/UTP PYROPHOSPHATASE/METHYLTRANSFERASE PROTEIN-RELATED"/>
    <property type="match status" value="1"/>
</dbReference>
<dbReference type="CDD" id="cd00555">
    <property type="entry name" value="Maf"/>
    <property type="match status" value="1"/>
</dbReference>
<comment type="catalytic activity">
    <reaction evidence="5">
        <text>N(7)-methyl-GTP + H2O = N(7)-methyl-GMP + diphosphate + H(+)</text>
        <dbReference type="Rhea" id="RHEA:58744"/>
        <dbReference type="ChEBI" id="CHEBI:15377"/>
        <dbReference type="ChEBI" id="CHEBI:15378"/>
        <dbReference type="ChEBI" id="CHEBI:33019"/>
        <dbReference type="ChEBI" id="CHEBI:58285"/>
        <dbReference type="ChEBI" id="CHEBI:87133"/>
    </reaction>
</comment>
<dbReference type="Gene3D" id="3.90.950.10">
    <property type="match status" value="1"/>
</dbReference>
<feature type="site" description="Important for substrate specificity" evidence="5">
    <location>
        <position position="155"/>
    </location>
</feature>
<comment type="function">
    <text evidence="5">Nucleoside triphosphate pyrophosphatase that hydrolyzes 7-methyl-GTP (m(7)GTP). May have a dual role in cell division arrest and in preventing the incorporation of modified nucleotides into cellular nucleic acids.</text>
</comment>